<organism evidence="3 4">
    <name type="scientific">Cryphonectria parasitica (strain ATCC 38755 / EP155)</name>
    <dbReference type="NCBI Taxonomy" id="660469"/>
    <lineage>
        <taxon>Eukaryota</taxon>
        <taxon>Fungi</taxon>
        <taxon>Dikarya</taxon>
        <taxon>Ascomycota</taxon>
        <taxon>Pezizomycotina</taxon>
        <taxon>Sordariomycetes</taxon>
        <taxon>Sordariomycetidae</taxon>
        <taxon>Diaporthales</taxon>
        <taxon>Cryphonectriaceae</taxon>
        <taxon>Cryphonectria-Endothia species complex</taxon>
        <taxon>Cryphonectria</taxon>
    </lineage>
</organism>
<evidence type="ECO:0000256" key="2">
    <source>
        <dbReference type="SAM" id="MobiDB-lite"/>
    </source>
</evidence>
<dbReference type="InterPro" id="IPR016024">
    <property type="entry name" value="ARM-type_fold"/>
</dbReference>
<protein>
    <submittedName>
        <fullName evidence="3">Uncharacterized protein</fullName>
    </submittedName>
</protein>
<dbReference type="GO" id="GO:0005829">
    <property type="term" value="C:cytosol"/>
    <property type="evidence" value="ECO:0007669"/>
    <property type="project" value="TreeGrafter"/>
</dbReference>
<comment type="caution">
    <text evidence="3">The sequence shown here is derived from an EMBL/GenBank/DDBJ whole genome shotgun (WGS) entry which is preliminary data.</text>
</comment>
<keyword evidence="4" id="KW-1185">Reference proteome</keyword>
<feature type="compositionally biased region" description="Basic and acidic residues" evidence="2">
    <location>
        <begin position="54"/>
        <end position="71"/>
    </location>
</feature>
<evidence type="ECO:0000256" key="1">
    <source>
        <dbReference type="ARBA" id="ARBA00034736"/>
    </source>
</evidence>
<name>A0A9P4Y5T3_CRYP1</name>
<evidence type="ECO:0000313" key="4">
    <source>
        <dbReference type="Proteomes" id="UP000803844"/>
    </source>
</evidence>
<dbReference type="GO" id="GO:0005634">
    <property type="term" value="C:nucleus"/>
    <property type="evidence" value="ECO:0007669"/>
    <property type="project" value="TreeGrafter"/>
</dbReference>
<dbReference type="GeneID" id="63833995"/>
<proteinExistence type="inferred from homology"/>
<dbReference type="OrthoDB" id="6417021at2759"/>
<dbReference type="SUPFAM" id="SSF48371">
    <property type="entry name" value="ARM repeat"/>
    <property type="match status" value="1"/>
</dbReference>
<dbReference type="Pfam" id="PF10521">
    <property type="entry name" value="Tti2"/>
    <property type="match status" value="1"/>
</dbReference>
<comment type="similarity">
    <text evidence="1">Belongs to the TTI2 family.</text>
</comment>
<feature type="non-terminal residue" evidence="3">
    <location>
        <position position="1"/>
    </location>
</feature>
<accession>A0A9P4Y5T3</accession>
<dbReference type="PANTHER" id="PTHR32226">
    <property type="entry name" value="TELO2-INTERACTING PROTEIN 2"/>
    <property type="match status" value="1"/>
</dbReference>
<dbReference type="PANTHER" id="PTHR32226:SF2">
    <property type="entry name" value="TELO2-INTERACTING PROTEIN 2"/>
    <property type="match status" value="1"/>
</dbReference>
<gene>
    <name evidence="3" type="ORF">M406DRAFT_252813</name>
</gene>
<sequence length="377" mass="42239">WTDQETSRLSQEVVQLQLSSHVQKDDFIVETILKGYLRPMFSRSRPRTVTASGRKAEFPDENDPHRGLTDETKEVKPWKYADHRSIAVFEWAVQGADEYLISKQWPLFIPVLLTMADDGTTRVRARGLILLNIFLMKFPDTILRDTGLSSLFQDAIFPTLHFLPSITPEEDSVQLLGPAYRALLTLAQKANVDNKAQQGGSEGSRSPRARLLDRILRHGIFSAYFHAKEHVRIVSVLLSQTADIVREMGIQAVKHLKDLIPMHSEVMTNPFAPLAPDMLLSALHSLESLISICWPRLSTPAYQDELVKALVVCFLNVHDEKSNDSDKDLVLIQTTLIRTAAMLSNAIKSGQEGDGLKGKVAPLIAQEPLLADLFKDL</sequence>
<reference evidence="3" key="1">
    <citation type="journal article" date="2020" name="Phytopathology">
        <title>Genome sequence of the chestnut blight fungus Cryphonectria parasitica EP155: A fundamental resource for an archetypical invasive plant pathogen.</title>
        <authorList>
            <person name="Crouch J.A."/>
            <person name="Dawe A."/>
            <person name="Aerts A."/>
            <person name="Barry K."/>
            <person name="Churchill A.C.L."/>
            <person name="Grimwood J."/>
            <person name="Hillman B."/>
            <person name="Milgroom M.G."/>
            <person name="Pangilinan J."/>
            <person name="Smith M."/>
            <person name="Salamov A."/>
            <person name="Schmutz J."/>
            <person name="Yadav J."/>
            <person name="Grigoriev I.V."/>
            <person name="Nuss D."/>
        </authorList>
    </citation>
    <scope>NUCLEOTIDE SEQUENCE</scope>
    <source>
        <strain evidence="3">EP155</strain>
    </source>
</reference>
<dbReference type="Proteomes" id="UP000803844">
    <property type="component" value="Unassembled WGS sequence"/>
</dbReference>
<evidence type="ECO:0000313" key="3">
    <source>
        <dbReference type="EMBL" id="KAF3767499.1"/>
    </source>
</evidence>
<feature type="region of interest" description="Disordered" evidence="2">
    <location>
        <begin position="48"/>
        <end position="71"/>
    </location>
</feature>
<dbReference type="InterPro" id="IPR018870">
    <property type="entry name" value="Tti2"/>
</dbReference>
<dbReference type="RefSeq" id="XP_040778460.1">
    <property type="nucleotide sequence ID" value="XM_040916866.1"/>
</dbReference>
<dbReference type="GO" id="GO:0110078">
    <property type="term" value="C:TTT Hsp90 cochaperone complex"/>
    <property type="evidence" value="ECO:0007669"/>
    <property type="project" value="InterPro"/>
</dbReference>
<dbReference type="AlphaFoldDB" id="A0A9P4Y5T3"/>
<dbReference type="EMBL" id="MU032346">
    <property type="protein sequence ID" value="KAF3767499.1"/>
    <property type="molecule type" value="Genomic_DNA"/>
</dbReference>